<organism evidence="6 7">
    <name type="scientific">Allokutzneria albata</name>
    <name type="common">Kibdelosporangium albatum</name>
    <dbReference type="NCBI Taxonomy" id="211114"/>
    <lineage>
        <taxon>Bacteria</taxon>
        <taxon>Bacillati</taxon>
        <taxon>Actinomycetota</taxon>
        <taxon>Actinomycetes</taxon>
        <taxon>Pseudonocardiales</taxon>
        <taxon>Pseudonocardiaceae</taxon>
        <taxon>Allokutzneria</taxon>
    </lineage>
</organism>
<dbReference type="GO" id="GO:0000976">
    <property type="term" value="F:transcription cis-regulatory region binding"/>
    <property type="evidence" value="ECO:0007669"/>
    <property type="project" value="TreeGrafter"/>
</dbReference>
<keyword evidence="3" id="KW-0804">Transcription</keyword>
<dbReference type="PROSITE" id="PS50977">
    <property type="entry name" value="HTH_TETR_2"/>
    <property type="match status" value="1"/>
</dbReference>
<evidence type="ECO:0000256" key="3">
    <source>
        <dbReference type="ARBA" id="ARBA00023163"/>
    </source>
</evidence>
<keyword evidence="1" id="KW-0805">Transcription regulation</keyword>
<evidence type="ECO:0000256" key="1">
    <source>
        <dbReference type="ARBA" id="ARBA00023015"/>
    </source>
</evidence>
<dbReference type="Gene3D" id="1.10.357.10">
    <property type="entry name" value="Tetracycline Repressor, domain 2"/>
    <property type="match status" value="1"/>
</dbReference>
<dbReference type="OrthoDB" id="4709966at2"/>
<dbReference type="InterPro" id="IPR050109">
    <property type="entry name" value="HTH-type_TetR-like_transc_reg"/>
</dbReference>
<dbReference type="InterPro" id="IPR009057">
    <property type="entry name" value="Homeodomain-like_sf"/>
</dbReference>
<evidence type="ECO:0000259" key="5">
    <source>
        <dbReference type="PROSITE" id="PS50977"/>
    </source>
</evidence>
<feature type="DNA-binding region" description="H-T-H motif" evidence="4">
    <location>
        <begin position="32"/>
        <end position="51"/>
    </location>
</feature>
<keyword evidence="7" id="KW-1185">Reference proteome</keyword>
<dbReference type="EMBL" id="LT629701">
    <property type="protein sequence ID" value="SDN20533.1"/>
    <property type="molecule type" value="Genomic_DNA"/>
</dbReference>
<dbReference type="GO" id="GO:0003700">
    <property type="term" value="F:DNA-binding transcription factor activity"/>
    <property type="evidence" value="ECO:0007669"/>
    <property type="project" value="TreeGrafter"/>
</dbReference>
<evidence type="ECO:0000256" key="4">
    <source>
        <dbReference type="PROSITE-ProRule" id="PRU00335"/>
    </source>
</evidence>
<reference evidence="6 7" key="1">
    <citation type="submission" date="2016-10" db="EMBL/GenBank/DDBJ databases">
        <authorList>
            <person name="de Groot N.N."/>
        </authorList>
    </citation>
    <scope>NUCLEOTIDE SEQUENCE [LARGE SCALE GENOMIC DNA]</scope>
    <source>
        <strain evidence="6 7">DSM 44149</strain>
    </source>
</reference>
<dbReference type="RefSeq" id="WP_030433759.1">
    <property type="nucleotide sequence ID" value="NZ_JOEF01000055.1"/>
</dbReference>
<evidence type="ECO:0000256" key="2">
    <source>
        <dbReference type="ARBA" id="ARBA00023125"/>
    </source>
</evidence>
<dbReference type="eggNOG" id="COG1309">
    <property type="taxonomic scope" value="Bacteria"/>
</dbReference>
<gene>
    <name evidence="6" type="ORF">SAMN04489726_5496</name>
</gene>
<feature type="domain" description="HTH tetR-type" evidence="5">
    <location>
        <begin position="9"/>
        <end position="69"/>
    </location>
</feature>
<keyword evidence="2 4" id="KW-0238">DNA-binding</keyword>
<evidence type="ECO:0000313" key="7">
    <source>
        <dbReference type="Proteomes" id="UP000183376"/>
    </source>
</evidence>
<dbReference type="InterPro" id="IPR001647">
    <property type="entry name" value="HTH_TetR"/>
</dbReference>
<dbReference type="PRINTS" id="PR00455">
    <property type="entry name" value="HTHTETR"/>
</dbReference>
<dbReference type="PANTHER" id="PTHR30055">
    <property type="entry name" value="HTH-TYPE TRANSCRIPTIONAL REGULATOR RUTR"/>
    <property type="match status" value="1"/>
</dbReference>
<evidence type="ECO:0000313" key="6">
    <source>
        <dbReference type="EMBL" id="SDN20533.1"/>
    </source>
</evidence>
<sequence length="197" mass="21162">MVARLEGKARNRAALLDAARDVIVEEGHRGASLGMIAGRAGLTTGAIYSIFGSKRDLLVAVVEDIHWRVIAELRQLGDPRLGLEQVIGVYVHGRLRAAGTKEAAQLLAFEMELAGQAQSDPVVSTRLREIAQRSDQQFAEALVGRADQNGAVIGPERARQLALGIGALVQGFEQRRLRGEDVPDGLVVDLSVALARQ</sequence>
<name>A0A1G9ZJ47_ALLAB</name>
<protein>
    <submittedName>
        <fullName evidence="6">DNA-binding transcriptional regulator, AcrR family</fullName>
    </submittedName>
</protein>
<dbReference type="AlphaFoldDB" id="A0A1G9ZJ47"/>
<accession>A0A1G9ZJ47</accession>
<proteinExistence type="predicted"/>
<dbReference type="SUPFAM" id="SSF46689">
    <property type="entry name" value="Homeodomain-like"/>
    <property type="match status" value="1"/>
</dbReference>
<dbReference type="Pfam" id="PF00440">
    <property type="entry name" value="TetR_N"/>
    <property type="match status" value="1"/>
</dbReference>
<dbReference type="Proteomes" id="UP000183376">
    <property type="component" value="Chromosome I"/>
</dbReference>
<dbReference type="PANTHER" id="PTHR30055:SF234">
    <property type="entry name" value="HTH-TYPE TRANSCRIPTIONAL REGULATOR BETI"/>
    <property type="match status" value="1"/>
</dbReference>